<reference evidence="2 3" key="1">
    <citation type="journal article" date="2012" name="BMC Genomics">
        <title>Complete genome sequence of Saccharothrix espanaensis DSM 44229T and comparison to the other completely sequenced Pseudonocardiaceae.</title>
        <authorList>
            <person name="Strobel T."/>
            <person name="Al-Dilaimi A."/>
            <person name="Blom J."/>
            <person name="Gessner A."/>
            <person name="Kalinowski J."/>
            <person name="Luzhetska M."/>
            <person name="Puhler A."/>
            <person name="Szczepanowski R."/>
            <person name="Bechthold A."/>
            <person name="Ruckert C."/>
        </authorList>
    </citation>
    <scope>NUCLEOTIDE SEQUENCE [LARGE SCALE GENOMIC DNA]</scope>
    <source>
        <strain evidence="3">ATCC 51144 / DSM 44229 / JCM 9112 / NBRC 15066 / NRRL 15764</strain>
    </source>
</reference>
<dbReference type="PATRIC" id="fig|1179773.3.peg.2914"/>
<feature type="region of interest" description="Disordered" evidence="1">
    <location>
        <begin position="19"/>
        <end position="39"/>
    </location>
</feature>
<dbReference type="Proteomes" id="UP000006281">
    <property type="component" value="Chromosome"/>
</dbReference>
<evidence type="ECO:0000313" key="3">
    <source>
        <dbReference type="Proteomes" id="UP000006281"/>
    </source>
</evidence>
<evidence type="ECO:0000313" key="2">
    <source>
        <dbReference type="EMBL" id="CCH30233.1"/>
    </source>
</evidence>
<keyword evidence="3" id="KW-1185">Reference proteome</keyword>
<dbReference type="AlphaFoldDB" id="K0K0Y3"/>
<dbReference type="HOGENOM" id="CLU_2036351_0_0_11"/>
<name>K0K0Y3_SACES</name>
<dbReference type="RefSeq" id="WP_015100345.1">
    <property type="nucleotide sequence ID" value="NC_019673.1"/>
</dbReference>
<dbReference type="PROSITE" id="PS51257">
    <property type="entry name" value="PROKAR_LIPOPROTEIN"/>
    <property type="match status" value="1"/>
</dbReference>
<organism evidence="2 3">
    <name type="scientific">Saccharothrix espanaensis (strain ATCC 51144 / DSM 44229 / JCM 9112 / NBRC 15066 / NRRL 15764)</name>
    <dbReference type="NCBI Taxonomy" id="1179773"/>
    <lineage>
        <taxon>Bacteria</taxon>
        <taxon>Bacillati</taxon>
        <taxon>Actinomycetota</taxon>
        <taxon>Actinomycetes</taxon>
        <taxon>Pseudonocardiales</taxon>
        <taxon>Pseudonocardiaceae</taxon>
        <taxon>Saccharothrix</taxon>
    </lineage>
</organism>
<evidence type="ECO:0000256" key="1">
    <source>
        <dbReference type="SAM" id="MobiDB-lite"/>
    </source>
</evidence>
<sequence length="121" mass="12441">MSRTVIAVAIVLMATGCVQGKTSPPGPRNQAPTGPAAPAPIKIPQYQQLGLPLTDEIRAGIEDDLRAACGDGTLCVDIAFEVADPPPEFPSQEGECAIIKSPSGTVQRGGTVTYVVDAPCP</sequence>
<proteinExistence type="predicted"/>
<dbReference type="EMBL" id="HE804045">
    <property type="protein sequence ID" value="CCH30233.1"/>
    <property type="molecule type" value="Genomic_DNA"/>
</dbReference>
<dbReference type="OrthoDB" id="9975089at2"/>
<protein>
    <submittedName>
        <fullName evidence="2">Putative secreted protein</fullName>
    </submittedName>
</protein>
<dbReference type="STRING" id="1179773.BN6_29230"/>
<gene>
    <name evidence="2" type="ordered locus">BN6_29230</name>
</gene>
<dbReference type="KEGG" id="sesp:BN6_29230"/>
<accession>K0K0Y3</accession>